<dbReference type="InterPro" id="IPR016040">
    <property type="entry name" value="NAD(P)-bd_dom"/>
</dbReference>
<name>A0A371P1I6_9BACL</name>
<dbReference type="Pfam" id="PF13460">
    <property type="entry name" value="NAD_binding_10"/>
    <property type="match status" value="1"/>
</dbReference>
<reference evidence="2 3" key="1">
    <citation type="submission" date="2018-08" db="EMBL/GenBank/DDBJ databases">
        <title>Paenibacillus sp. M4BSY-1, whole genome shotgun sequence.</title>
        <authorList>
            <person name="Tuo L."/>
        </authorList>
    </citation>
    <scope>NUCLEOTIDE SEQUENCE [LARGE SCALE GENOMIC DNA]</scope>
    <source>
        <strain evidence="2 3">M4BSY-1</strain>
    </source>
</reference>
<dbReference type="InterPro" id="IPR036291">
    <property type="entry name" value="NAD(P)-bd_dom_sf"/>
</dbReference>
<comment type="caution">
    <text evidence="2">The sequence shown here is derived from an EMBL/GenBank/DDBJ whole genome shotgun (WGS) entry which is preliminary data.</text>
</comment>
<proteinExistence type="predicted"/>
<dbReference type="SUPFAM" id="SSF51735">
    <property type="entry name" value="NAD(P)-binding Rossmann-fold domains"/>
    <property type="match status" value="1"/>
</dbReference>
<keyword evidence="3" id="KW-1185">Reference proteome</keyword>
<accession>A0A371P1I6</accession>
<gene>
    <name evidence="2" type="ORF">DX130_23440</name>
</gene>
<dbReference type="EMBL" id="QUBQ01000007">
    <property type="protein sequence ID" value="REK69468.1"/>
    <property type="molecule type" value="Genomic_DNA"/>
</dbReference>
<dbReference type="PANTHER" id="PTHR14097">
    <property type="entry name" value="OXIDOREDUCTASE HTATIP2"/>
    <property type="match status" value="1"/>
</dbReference>
<organism evidence="2 3">
    <name type="scientific">Paenibacillus paeoniae</name>
    <dbReference type="NCBI Taxonomy" id="2292705"/>
    <lineage>
        <taxon>Bacteria</taxon>
        <taxon>Bacillati</taxon>
        <taxon>Bacillota</taxon>
        <taxon>Bacilli</taxon>
        <taxon>Bacillales</taxon>
        <taxon>Paenibacillaceae</taxon>
        <taxon>Paenibacillus</taxon>
    </lineage>
</organism>
<dbReference type="PANTHER" id="PTHR14097:SF7">
    <property type="entry name" value="OXIDOREDUCTASE HTATIP2"/>
    <property type="match status" value="1"/>
</dbReference>
<dbReference type="OrthoDB" id="9798632at2"/>
<evidence type="ECO:0000313" key="3">
    <source>
        <dbReference type="Proteomes" id="UP000261905"/>
    </source>
</evidence>
<protein>
    <submittedName>
        <fullName evidence="2">Oxidoreductase</fullName>
    </submittedName>
</protein>
<feature type="domain" description="NAD(P)-binding" evidence="1">
    <location>
        <begin position="21"/>
        <end position="132"/>
    </location>
</feature>
<dbReference type="AlphaFoldDB" id="A0A371P1I6"/>
<dbReference type="Proteomes" id="UP000261905">
    <property type="component" value="Unassembled WGS sequence"/>
</dbReference>
<evidence type="ECO:0000313" key="2">
    <source>
        <dbReference type="EMBL" id="REK69468.1"/>
    </source>
</evidence>
<dbReference type="Gene3D" id="3.40.50.720">
    <property type="entry name" value="NAD(P)-binding Rossmann-like Domain"/>
    <property type="match status" value="1"/>
</dbReference>
<evidence type="ECO:0000259" key="1">
    <source>
        <dbReference type="Pfam" id="PF13460"/>
    </source>
</evidence>
<sequence>MRGSSSRELRKRVERKAVIAGATGLVGGELVKLLLSREDYSKVTVLVRRKLPIAHERLEQLVVEYERLEELPGVLFENSDVYCALGTTRKKAGSKEQFERVDYGYPMALGRLAKRYHAARLLIITAMGADEASIFFYSKVKGRVEKDLQRLQLSRLHIFRPSLILGDRQEHRLGESAAVKLYAKLPFLFGGPKSKYRPITAREIAEGMLHVALFAEEADESILSSHVIAEQARRLRERS</sequence>